<gene>
    <name evidence="1" type="ORF">Ciccas_011793</name>
</gene>
<name>A0ABD2PT90_9PLAT</name>
<sequence length="95" mass="10432">MPSPPVGEVKAAYLGLLSAKSAESQSIDAWFCQSLEIADPVSKDTFVFEVNKNIQPFPDLQVRSALKAIPSRKIEDVSKQYLQQIKGKSLLIDAP</sequence>
<organism evidence="1 2">
    <name type="scientific">Cichlidogyrus casuarinus</name>
    <dbReference type="NCBI Taxonomy" id="1844966"/>
    <lineage>
        <taxon>Eukaryota</taxon>
        <taxon>Metazoa</taxon>
        <taxon>Spiralia</taxon>
        <taxon>Lophotrochozoa</taxon>
        <taxon>Platyhelminthes</taxon>
        <taxon>Monogenea</taxon>
        <taxon>Monopisthocotylea</taxon>
        <taxon>Dactylogyridea</taxon>
        <taxon>Ancyrocephalidae</taxon>
        <taxon>Cichlidogyrus</taxon>
    </lineage>
</organism>
<proteinExistence type="predicted"/>
<protein>
    <submittedName>
        <fullName evidence="1">Uncharacterized protein</fullName>
    </submittedName>
</protein>
<dbReference type="Proteomes" id="UP001626550">
    <property type="component" value="Unassembled WGS sequence"/>
</dbReference>
<evidence type="ECO:0000313" key="2">
    <source>
        <dbReference type="Proteomes" id="UP001626550"/>
    </source>
</evidence>
<keyword evidence="2" id="KW-1185">Reference proteome</keyword>
<dbReference type="AlphaFoldDB" id="A0ABD2PT90"/>
<accession>A0ABD2PT90</accession>
<reference evidence="1 2" key="1">
    <citation type="submission" date="2024-11" db="EMBL/GenBank/DDBJ databases">
        <title>Adaptive evolution of stress response genes in parasites aligns with host niche diversity.</title>
        <authorList>
            <person name="Hahn C."/>
            <person name="Resl P."/>
        </authorList>
    </citation>
    <scope>NUCLEOTIDE SEQUENCE [LARGE SCALE GENOMIC DNA]</scope>
    <source>
        <strain evidence="1">EGGRZ-B1_66</strain>
        <tissue evidence="1">Body</tissue>
    </source>
</reference>
<comment type="caution">
    <text evidence="1">The sequence shown here is derived from an EMBL/GenBank/DDBJ whole genome shotgun (WGS) entry which is preliminary data.</text>
</comment>
<dbReference type="EMBL" id="JBJKFK010003673">
    <property type="protein sequence ID" value="KAL3309656.1"/>
    <property type="molecule type" value="Genomic_DNA"/>
</dbReference>
<evidence type="ECO:0000313" key="1">
    <source>
        <dbReference type="EMBL" id="KAL3309656.1"/>
    </source>
</evidence>